<dbReference type="Proteomes" id="UP000424462">
    <property type="component" value="Chromosome"/>
</dbReference>
<keyword evidence="2" id="KW-1185">Reference proteome</keyword>
<dbReference type="EMBL" id="CP046455">
    <property type="protein sequence ID" value="QGU06545.1"/>
    <property type="molecule type" value="Genomic_DNA"/>
</dbReference>
<organism evidence="1 2">
    <name type="scientific">Corynebacterium occultum</name>
    <dbReference type="NCBI Taxonomy" id="2675219"/>
    <lineage>
        <taxon>Bacteria</taxon>
        <taxon>Bacillati</taxon>
        <taxon>Actinomycetota</taxon>
        <taxon>Actinomycetes</taxon>
        <taxon>Mycobacteriales</taxon>
        <taxon>Corynebacteriaceae</taxon>
        <taxon>Corynebacterium</taxon>
    </lineage>
</organism>
<sequence length="408" mass="44541">MSENAILPVKVSLSEGDFYTLWAPMWKEHGAEWQAFLGDEEHVLLFRSPAELLAHLDETPKHDLSSHPKWKSFAASGDDRVVPDERSHYDLIGVPALLAERPSHVNVSSVARALRLARSLGEVTAATDATVFFASHSVVGNVERGVDHFAAESGLSEWSAIGRAVLTNWRKVIASLDEQVKIAEVDEAAAAAAGERIDAAVAAAEAERLAAAEKRKAETEKADPYDASAWAGAGIDPVRIAIQGKTVYTLRTYLDRHPVFLGKFGEIFTFSSGKTLLRWMVENDDHDLAKVATWEGLVLSANGGELEMEVHKDNSYSFTGLVKDIGAGPNAVDTDQMAAAYELMADAADWAGDDSLNSYFLANPRMQDYISYMLGSPGTSGYVPSEPFSDHAKGWQELEEILTKRFSR</sequence>
<accession>A0A6B8W5D3</accession>
<dbReference type="RefSeq" id="WP_156230137.1">
    <property type="nucleotide sequence ID" value="NZ_CP046455.1"/>
</dbReference>
<evidence type="ECO:0000313" key="1">
    <source>
        <dbReference type="EMBL" id="QGU06545.1"/>
    </source>
</evidence>
<dbReference type="AlphaFoldDB" id="A0A6B8W5D3"/>
<evidence type="ECO:0000313" key="2">
    <source>
        <dbReference type="Proteomes" id="UP000424462"/>
    </source>
</evidence>
<reference evidence="1 2" key="1">
    <citation type="submission" date="2019-11" db="EMBL/GenBank/DDBJ databases">
        <title>Complete genome sequence of Corynebacterium kalinowskii 1959, a novel Corynebacterium species isolated from soil of a small paddock in Vilsendorf, Germany.</title>
        <authorList>
            <person name="Schaffert L."/>
            <person name="Ruwe M."/>
            <person name="Milse J."/>
            <person name="Hanuschka K."/>
            <person name="Ortseifen V."/>
            <person name="Droste J."/>
            <person name="Brandt D."/>
            <person name="Schlueter L."/>
            <person name="Kutter Y."/>
            <person name="Vinke S."/>
            <person name="Viehoefer P."/>
            <person name="Jacob L."/>
            <person name="Luebke N.-C."/>
            <person name="Schulte-Berndt E."/>
            <person name="Hain C."/>
            <person name="Linder M."/>
            <person name="Schmidt P."/>
            <person name="Wollenschlaeger L."/>
            <person name="Luttermann T."/>
            <person name="Thieme E."/>
            <person name="Hassa J."/>
            <person name="Haak M."/>
            <person name="Wittchen M."/>
            <person name="Mentz A."/>
            <person name="Persicke M."/>
            <person name="Busche T."/>
            <person name="Ruckert C."/>
        </authorList>
    </citation>
    <scope>NUCLEOTIDE SEQUENCE [LARGE SCALE GENOMIC DNA]</scope>
    <source>
        <strain evidence="1 2">2039</strain>
    </source>
</reference>
<protein>
    <recommendedName>
        <fullName evidence="3">Primosomal protein</fullName>
    </recommendedName>
</protein>
<dbReference type="KEGG" id="cok:COCCU_02955"/>
<gene>
    <name evidence="1" type="ORF">COCCU_02955</name>
</gene>
<proteinExistence type="predicted"/>
<evidence type="ECO:0008006" key="3">
    <source>
        <dbReference type="Google" id="ProtNLM"/>
    </source>
</evidence>
<name>A0A6B8W5D3_9CORY</name>